<evidence type="ECO:0000313" key="3">
    <source>
        <dbReference type="Proteomes" id="UP000807555"/>
    </source>
</evidence>
<evidence type="ECO:0000256" key="1">
    <source>
        <dbReference type="SAM" id="MobiDB-lite"/>
    </source>
</evidence>
<dbReference type="InterPro" id="IPR005335">
    <property type="entry name" value="Terminase_ssu"/>
</dbReference>
<dbReference type="Gene3D" id="1.10.10.1400">
    <property type="entry name" value="Terminase, small subunit, N-terminal DNA-binding domain, HTH motif"/>
    <property type="match status" value="1"/>
</dbReference>
<accession>A0AAW4EHU3</accession>
<feature type="region of interest" description="Disordered" evidence="1">
    <location>
        <begin position="69"/>
        <end position="92"/>
    </location>
</feature>
<sequence>MLTAQKRKFAVALMSGMSQKDAAIKAGYSEKSARSKGSQLAKDPEVIAFIGRKKKEVIETDDVPTYRRNVYTPAVNTPEKNKAPVTPPEAPPVAGAFDDPLKFLMAVMNDSTEEIDVRKDAAKAMLPYIHPKKGETGKKDARHAAAKVAAGASKFGSMAPPKLVVNNNKG</sequence>
<dbReference type="AlphaFoldDB" id="A0AAW4EHU3"/>
<dbReference type="GO" id="GO:0051276">
    <property type="term" value="P:chromosome organization"/>
    <property type="evidence" value="ECO:0007669"/>
    <property type="project" value="InterPro"/>
</dbReference>
<dbReference type="Proteomes" id="UP000807555">
    <property type="component" value="Unassembled WGS sequence"/>
</dbReference>
<protein>
    <submittedName>
        <fullName evidence="2">Terminase small subunit</fullName>
    </submittedName>
</protein>
<name>A0AAW4EHU3_CITKO</name>
<reference evidence="2" key="1">
    <citation type="submission" date="2020-11" db="EMBL/GenBank/DDBJ databases">
        <title>Enhanced detection system for hospital associated transmission using whole genome sequencing surveillance.</title>
        <authorList>
            <person name="Harrison L.H."/>
            <person name="Van Tyne D."/>
            <person name="Marsh J.W."/>
            <person name="Griffith M.P."/>
            <person name="Snyder D.J."/>
            <person name="Cooper V.S."/>
            <person name="Mustapha M."/>
        </authorList>
    </citation>
    <scope>NUCLEOTIDE SEQUENCE</scope>
    <source>
        <strain evidence="2">CB00014</strain>
    </source>
</reference>
<dbReference type="InterPro" id="IPR038713">
    <property type="entry name" value="Terminase_Gp1_N_sf"/>
</dbReference>
<comment type="caution">
    <text evidence="2">The sequence shown here is derived from an EMBL/GenBank/DDBJ whole genome shotgun (WGS) entry which is preliminary data.</text>
</comment>
<dbReference type="RefSeq" id="WP_070518397.1">
    <property type="nucleotide sequence ID" value="NZ_CP136810.1"/>
</dbReference>
<dbReference type="Pfam" id="PF03592">
    <property type="entry name" value="Terminase_2"/>
    <property type="match status" value="1"/>
</dbReference>
<dbReference type="EMBL" id="JADVNV010000019">
    <property type="protein sequence ID" value="MBJ9870840.1"/>
    <property type="molecule type" value="Genomic_DNA"/>
</dbReference>
<proteinExistence type="predicted"/>
<evidence type="ECO:0000313" key="2">
    <source>
        <dbReference type="EMBL" id="MBJ9870840.1"/>
    </source>
</evidence>
<organism evidence="2 3">
    <name type="scientific">Citrobacter koseri</name>
    <name type="common">Citrobacter diversus</name>
    <dbReference type="NCBI Taxonomy" id="545"/>
    <lineage>
        <taxon>Bacteria</taxon>
        <taxon>Pseudomonadati</taxon>
        <taxon>Pseudomonadota</taxon>
        <taxon>Gammaproteobacteria</taxon>
        <taxon>Enterobacterales</taxon>
        <taxon>Enterobacteriaceae</taxon>
        <taxon>Citrobacter</taxon>
    </lineage>
</organism>
<gene>
    <name evidence="2" type="ORF">I5687_23135</name>
</gene>